<keyword evidence="7" id="KW-0833">Ubl conjugation pathway</keyword>
<dbReference type="PANTHER" id="PTHR11685">
    <property type="entry name" value="RBR FAMILY RING FINGER AND IBR DOMAIN-CONTAINING"/>
    <property type="match status" value="1"/>
</dbReference>
<dbReference type="InterPro" id="IPR001841">
    <property type="entry name" value="Znf_RING"/>
</dbReference>
<dbReference type="GO" id="GO:0004842">
    <property type="term" value="F:ubiquitin-protein transferase activity"/>
    <property type="evidence" value="ECO:0007669"/>
    <property type="project" value="InterPro"/>
</dbReference>
<dbReference type="InterPro" id="IPR044066">
    <property type="entry name" value="TRIAD_supradom"/>
</dbReference>
<evidence type="ECO:0000259" key="11">
    <source>
        <dbReference type="PROSITE" id="PS50089"/>
    </source>
</evidence>
<evidence type="ECO:0000256" key="2">
    <source>
        <dbReference type="ARBA" id="ARBA00005884"/>
    </source>
</evidence>
<reference evidence="13" key="2">
    <citation type="submission" date="2023-06" db="EMBL/GenBank/DDBJ databases">
        <authorList>
            <person name="Ma L."/>
            <person name="Liu K.-W."/>
            <person name="Li Z."/>
            <person name="Hsiao Y.-Y."/>
            <person name="Qi Y."/>
            <person name="Fu T."/>
            <person name="Tang G."/>
            <person name="Zhang D."/>
            <person name="Sun W.-H."/>
            <person name="Liu D.-K."/>
            <person name="Li Y."/>
            <person name="Chen G.-Z."/>
            <person name="Liu X.-D."/>
            <person name="Liao X.-Y."/>
            <person name="Jiang Y.-T."/>
            <person name="Yu X."/>
            <person name="Hao Y."/>
            <person name="Huang J."/>
            <person name="Zhao X.-W."/>
            <person name="Ke S."/>
            <person name="Chen Y.-Y."/>
            <person name="Wu W.-L."/>
            <person name="Hsu J.-L."/>
            <person name="Lin Y.-F."/>
            <person name="Huang M.-D."/>
            <person name="Li C.-Y."/>
            <person name="Huang L."/>
            <person name="Wang Z.-W."/>
            <person name="Zhao X."/>
            <person name="Zhong W.-Y."/>
            <person name="Peng D.-H."/>
            <person name="Ahmad S."/>
            <person name="Lan S."/>
            <person name="Zhang J.-S."/>
            <person name="Tsai W.-C."/>
            <person name="Van De Peer Y."/>
            <person name="Liu Z.-J."/>
        </authorList>
    </citation>
    <scope>NUCLEOTIDE SEQUENCE</scope>
    <source>
        <strain evidence="13">CP</strain>
        <tissue evidence="13">Leaves</tissue>
    </source>
</reference>
<protein>
    <submittedName>
        <fullName evidence="13">Uncharacterized protein</fullName>
    </submittedName>
</protein>
<evidence type="ECO:0000256" key="1">
    <source>
        <dbReference type="ARBA" id="ARBA00003976"/>
    </source>
</evidence>
<evidence type="ECO:0000256" key="9">
    <source>
        <dbReference type="PROSITE-ProRule" id="PRU00175"/>
    </source>
</evidence>
<comment type="similarity">
    <text evidence="2">Belongs to the RBR family. Ariadne subfamily.</text>
</comment>
<evidence type="ECO:0000313" key="14">
    <source>
        <dbReference type="Proteomes" id="UP001180020"/>
    </source>
</evidence>
<keyword evidence="4" id="KW-0479">Metal-binding</keyword>
<sequence>MEECVDEFYLSALSDHDQPFPISDQTYAEELHLQEVLMSCILSSLPNHQTLPPPKSPTREVGESSGSHVCMEEKPLEDMFKNINTPSCAAHSFCHGVSHVFKDCSALPIDSSPSVELGDSSKSSLCGICFEPKSQDEIFLTKTCEHVFCMECMGSYVASRIQDNATDVLCPDPNCDERLEMENCRPILPKEVFDRWGDALCESVILGSVKFYCPFKDCSALLIDEGVVFEESECPHCHRLFCAKRKTCLGIRGSGARSIRGSEWMRGGGRTSCLKRLRKSAGGRGASNAGSMWRRHRVVLTCCAALDVEDLQELLGREDSKKTCR</sequence>
<keyword evidence="5" id="KW-0677">Repeat</keyword>
<dbReference type="AlphaFoldDB" id="A0AAV9CEW5"/>
<evidence type="ECO:0000256" key="8">
    <source>
        <dbReference type="ARBA" id="ARBA00022833"/>
    </source>
</evidence>
<evidence type="ECO:0000256" key="7">
    <source>
        <dbReference type="ARBA" id="ARBA00022786"/>
    </source>
</evidence>
<gene>
    <name evidence="13" type="ORF">QJS10_CPB19g01985</name>
</gene>
<evidence type="ECO:0000259" key="12">
    <source>
        <dbReference type="PROSITE" id="PS51873"/>
    </source>
</evidence>
<dbReference type="Pfam" id="PF00097">
    <property type="entry name" value="zf-C3HC4"/>
    <property type="match status" value="1"/>
</dbReference>
<evidence type="ECO:0000256" key="3">
    <source>
        <dbReference type="ARBA" id="ARBA00022679"/>
    </source>
</evidence>
<comment type="function">
    <text evidence="1">Might act as an E3 ubiquitin-protein ligase, or as part of E3 complex, which accepts ubiquitin from specific E2 ubiquitin-conjugating enzymes and then transfers it to substrates.</text>
</comment>
<dbReference type="SUPFAM" id="SSF57850">
    <property type="entry name" value="RING/U-box"/>
    <property type="match status" value="1"/>
</dbReference>
<dbReference type="Gene3D" id="3.30.40.10">
    <property type="entry name" value="Zinc/RING finger domain, C3HC4 (zinc finger)"/>
    <property type="match status" value="1"/>
</dbReference>
<evidence type="ECO:0000256" key="4">
    <source>
        <dbReference type="ARBA" id="ARBA00022723"/>
    </source>
</evidence>
<comment type="caution">
    <text evidence="13">The sequence shown here is derived from an EMBL/GenBank/DDBJ whole genome shotgun (WGS) entry which is preliminary data.</text>
</comment>
<dbReference type="InterPro" id="IPR031127">
    <property type="entry name" value="E3_UB_ligase_RBR"/>
</dbReference>
<name>A0AAV9CEW5_ACOCL</name>
<dbReference type="Proteomes" id="UP001180020">
    <property type="component" value="Unassembled WGS sequence"/>
</dbReference>
<feature type="region of interest" description="Disordered" evidence="10">
    <location>
        <begin position="48"/>
        <end position="67"/>
    </location>
</feature>
<evidence type="ECO:0000256" key="5">
    <source>
        <dbReference type="ARBA" id="ARBA00022737"/>
    </source>
</evidence>
<dbReference type="FunFam" id="3.30.40.10:FF:000230">
    <property type="entry name" value="RBR-type E3 ubiquitin transferase"/>
    <property type="match status" value="1"/>
</dbReference>
<dbReference type="PROSITE" id="PS51873">
    <property type="entry name" value="TRIAD"/>
    <property type="match status" value="1"/>
</dbReference>
<dbReference type="InterPro" id="IPR018957">
    <property type="entry name" value="Znf_C3HC4_RING-type"/>
</dbReference>
<dbReference type="EMBL" id="JAUJYO010000019">
    <property type="protein sequence ID" value="KAK1287124.1"/>
    <property type="molecule type" value="Genomic_DNA"/>
</dbReference>
<evidence type="ECO:0000256" key="6">
    <source>
        <dbReference type="ARBA" id="ARBA00022771"/>
    </source>
</evidence>
<evidence type="ECO:0000313" key="13">
    <source>
        <dbReference type="EMBL" id="KAK1287124.1"/>
    </source>
</evidence>
<reference evidence="13" key="1">
    <citation type="journal article" date="2023" name="Nat. Commun.">
        <title>Diploid and tetraploid genomes of Acorus and the evolution of monocots.</title>
        <authorList>
            <person name="Ma L."/>
            <person name="Liu K.W."/>
            <person name="Li Z."/>
            <person name="Hsiao Y.Y."/>
            <person name="Qi Y."/>
            <person name="Fu T."/>
            <person name="Tang G.D."/>
            <person name="Zhang D."/>
            <person name="Sun W.H."/>
            <person name="Liu D.K."/>
            <person name="Li Y."/>
            <person name="Chen G.Z."/>
            <person name="Liu X.D."/>
            <person name="Liao X.Y."/>
            <person name="Jiang Y.T."/>
            <person name="Yu X."/>
            <person name="Hao Y."/>
            <person name="Huang J."/>
            <person name="Zhao X.W."/>
            <person name="Ke S."/>
            <person name="Chen Y.Y."/>
            <person name="Wu W.L."/>
            <person name="Hsu J.L."/>
            <person name="Lin Y.F."/>
            <person name="Huang M.D."/>
            <person name="Li C.Y."/>
            <person name="Huang L."/>
            <person name="Wang Z.W."/>
            <person name="Zhao X."/>
            <person name="Zhong W.Y."/>
            <person name="Peng D.H."/>
            <person name="Ahmad S."/>
            <person name="Lan S."/>
            <person name="Zhang J.S."/>
            <person name="Tsai W.C."/>
            <person name="Van de Peer Y."/>
            <person name="Liu Z.J."/>
        </authorList>
    </citation>
    <scope>NUCLEOTIDE SEQUENCE</scope>
    <source>
        <strain evidence="13">CP</strain>
    </source>
</reference>
<feature type="domain" description="RING-type" evidence="12">
    <location>
        <begin position="122"/>
        <end position="325"/>
    </location>
</feature>
<dbReference type="PROSITE" id="PS00518">
    <property type="entry name" value="ZF_RING_1"/>
    <property type="match status" value="1"/>
</dbReference>
<dbReference type="PROSITE" id="PS50089">
    <property type="entry name" value="ZF_RING_2"/>
    <property type="match status" value="1"/>
</dbReference>
<evidence type="ECO:0000256" key="10">
    <source>
        <dbReference type="SAM" id="MobiDB-lite"/>
    </source>
</evidence>
<dbReference type="GO" id="GO:0016567">
    <property type="term" value="P:protein ubiquitination"/>
    <property type="evidence" value="ECO:0007669"/>
    <property type="project" value="InterPro"/>
</dbReference>
<keyword evidence="14" id="KW-1185">Reference proteome</keyword>
<proteinExistence type="inferred from homology"/>
<keyword evidence="6 9" id="KW-0863">Zinc-finger</keyword>
<dbReference type="GO" id="GO:0008270">
    <property type="term" value="F:zinc ion binding"/>
    <property type="evidence" value="ECO:0007669"/>
    <property type="project" value="UniProtKB-KW"/>
</dbReference>
<dbReference type="InterPro" id="IPR017907">
    <property type="entry name" value="Znf_RING_CS"/>
</dbReference>
<organism evidence="13 14">
    <name type="scientific">Acorus calamus</name>
    <name type="common">Sweet flag</name>
    <dbReference type="NCBI Taxonomy" id="4465"/>
    <lineage>
        <taxon>Eukaryota</taxon>
        <taxon>Viridiplantae</taxon>
        <taxon>Streptophyta</taxon>
        <taxon>Embryophyta</taxon>
        <taxon>Tracheophyta</taxon>
        <taxon>Spermatophyta</taxon>
        <taxon>Magnoliopsida</taxon>
        <taxon>Liliopsida</taxon>
        <taxon>Acoraceae</taxon>
        <taxon>Acorus</taxon>
    </lineage>
</organism>
<dbReference type="InterPro" id="IPR013083">
    <property type="entry name" value="Znf_RING/FYVE/PHD"/>
</dbReference>
<keyword evidence="3" id="KW-0808">Transferase</keyword>
<accession>A0AAV9CEW5</accession>
<feature type="domain" description="RING-type" evidence="11">
    <location>
        <begin position="126"/>
        <end position="171"/>
    </location>
</feature>
<keyword evidence="8" id="KW-0862">Zinc</keyword>